<dbReference type="InParanoid" id="F6HVP9"/>
<keyword evidence="2" id="KW-1185">Reference proteome</keyword>
<organism evidence="1 2">
    <name type="scientific">Vitis vinifera</name>
    <name type="common">Grape</name>
    <dbReference type="NCBI Taxonomy" id="29760"/>
    <lineage>
        <taxon>Eukaryota</taxon>
        <taxon>Viridiplantae</taxon>
        <taxon>Streptophyta</taxon>
        <taxon>Embryophyta</taxon>
        <taxon>Tracheophyta</taxon>
        <taxon>Spermatophyta</taxon>
        <taxon>Magnoliopsida</taxon>
        <taxon>eudicotyledons</taxon>
        <taxon>Gunneridae</taxon>
        <taxon>Pentapetalae</taxon>
        <taxon>rosids</taxon>
        <taxon>Vitales</taxon>
        <taxon>Vitaceae</taxon>
        <taxon>Viteae</taxon>
        <taxon>Vitis</taxon>
    </lineage>
</organism>
<gene>
    <name evidence="1" type="ordered locus">VIT_13s0106g00560</name>
</gene>
<evidence type="ECO:0000313" key="1">
    <source>
        <dbReference type="EMBL" id="CCB58762.1"/>
    </source>
</evidence>
<dbReference type="HOGENOM" id="CLU_2445267_0_0_1"/>
<dbReference type="EMBL" id="FN596257">
    <property type="protein sequence ID" value="CCB58762.1"/>
    <property type="molecule type" value="Genomic_DNA"/>
</dbReference>
<dbReference type="PaxDb" id="29760-VIT_13s0106g00560.t01"/>
<dbReference type="STRING" id="29760.F6HVP9"/>
<evidence type="ECO:0000313" key="2">
    <source>
        <dbReference type="Proteomes" id="UP000009183"/>
    </source>
</evidence>
<dbReference type="OrthoDB" id="248495at2759"/>
<dbReference type="Proteomes" id="UP000009183">
    <property type="component" value="Chromosome 13"/>
</dbReference>
<dbReference type="AlphaFoldDB" id="F6HVP9"/>
<sequence length="90" mass="10770">MFLFYQNSIFLCFRNAQPIEKLKAAYKKYFARCLTRPKATEDDLIEKHLPVRSFGTVLARGENRIMQFPYIKIQILVLAWFINQMFQTMN</sequence>
<accession>F6HVP9</accession>
<protein>
    <submittedName>
        <fullName evidence="1">Uncharacterized protein</fullName>
    </submittedName>
</protein>
<proteinExistence type="predicted"/>
<reference evidence="2" key="1">
    <citation type="journal article" date="2007" name="Nature">
        <title>The grapevine genome sequence suggests ancestral hexaploidization in major angiosperm phyla.</title>
        <authorList>
            <consortium name="The French-Italian Public Consortium for Grapevine Genome Characterization."/>
            <person name="Jaillon O."/>
            <person name="Aury J.-M."/>
            <person name="Noel B."/>
            <person name="Policriti A."/>
            <person name="Clepet C."/>
            <person name="Casagrande A."/>
            <person name="Choisne N."/>
            <person name="Aubourg S."/>
            <person name="Vitulo N."/>
            <person name="Jubin C."/>
            <person name="Vezzi A."/>
            <person name="Legeai F."/>
            <person name="Hugueney P."/>
            <person name="Dasilva C."/>
            <person name="Horner D."/>
            <person name="Mica E."/>
            <person name="Jublot D."/>
            <person name="Poulain J."/>
            <person name="Bruyere C."/>
            <person name="Billault A."/>
            <person name="Segurens B."/>
            <person name="Gouyvenoux M."/>
            <person name="Ugarte E."/>
            <person name="Cattonaro F."/>
            <person name="Anthouard V."/>
            <person name="Vico V."/>
            <person name="Del Fabbro C."/>
            <person name="Alaux M."/>
            <person name="Di Gaspero G."/>
            <person name="Dumas V."/>
            <person name="Felice N."/>
            <person name="Paillard S."/>
            <person name="Juman I."/>
            <person name="Moroldo M."/>
            <person name="Scalabrin S."/>
            <person name="Canaguier A."/>
            <person name="Le Clainche I."/>
            <person name="Malacrida G."/>
            <person name="Durand E."/>
            <person name="Pesole G."/>
            <person name="Laucou V."/>
            <person name="Chatelet P."/>
            <person name="Merdinoglu D."/>
            <person name="Delledonne M."/>
            <person name="Pezzotti M."/>
            <person name="Lecharny A."/>
            <person name="Scarpelli C."/>
            <person name="Artiguenave F."/>
            <person name="Pe M.E."/>
            <person name="Valle G."/>
            <person name="Morgante M."/>
            <person name="Caboche M."/>
            <person name="Adam-Blondon A.-F."/>
            <person name="Weissenbach J."/>
            <person name="Quetier F."/>
            <person name="Wincker P."/>
        </authorList>
    </citation>
    <scope>NUCLEOTIDE SEQUENCE [LARGE SCALE GENOMIC DNA]</scope>
    <source>
        <strain evidence="2">cv. Pinot noir / PN40024</strain>
    </source>
</reference>
<name>F6HVP9_VITVI</name>